<keyword evidence="8" id="KW-1185">Reference proteome</keyword>
<dbReference type="AlphaFoldDB" id="A0A914HB99"/>
<dbReference type="InterPro" id="IPR011009">
    <property type="entry name" value="Kinase-like_dom_sf"/>
</dbReference>
<sequence>MHGTVSVRSTCNSFLYGLTAAAFLCFADKVSSTGPIFWSHLRTFFLCSSSVMMRILWAIEVPLSDGTGIHVRIGSFGKVYTVLHKGMRREYALKAMCKRRLICRHQAETVLHGMELLQSLNHPFIVNLWFSFQDNNYFYLITDLLAGGDMAFHLRWHGRFSESRAKLLICELALALDYLHRQRIGHFDVKPANILLDEEGHVHLGDFSLSKRLTNGQMIASFSGTRPYMAPEILLTALGKRDGYSLGVDWWALGTCFYELLRGRLPHEYPSSFSSLQVLDIVFTRPVVMPARWPSDLISFLRAMISPDPGRRIDSFSALCAHPYMSRIKWAAVFERKMVPIFAPSRGHQQHGNERAFCATVSAPTRTNRKNGPERQFLRHPQLKERRSPETGSGTENMQLSKQLKELCAKFKQYNRFRCEVRQAEARPSLESKSKGKEEQRKWDNNVPDKTATTNSILGGGTRAERMRALYQANSREVNYSM</sequence>
<dbReference type="SUPFAM" id="SSF56112">
    <property type="entry name" value="Protein kinase-like (PK-like)"/>
    <property type="match status" value="1"/>
</dbReference>
<name>A0A914HB99_GLORO</name>
<keyword evidence="4" id="KW-0418">Kinase</keyword>
<dbReference type="InterPro" id="IPR000719">
    <property type="entry name" value="Prot_kinase_dom"/>
</dbReference>
<evidence type="ECO:0000256" key="3">
    <source>
        <dbReference type="ARBA" id="ARBA00022741"/>
    </source>
</evidence>
<dbReference type="Proteomes" id="UP000887572">
    <property type="component" value="Unplaced"/>
</dbReference>
<dbReference type="SMART" id="SM00220">
    <property type="entry name" value="S_TKc"/>
    <property type="match status" value="1"/>
</dbReference>
<evidence type="ECO:0000256" key="5">
    <source>
        <dbReference type="ARBA" id="ARBA00022840"/>
    </source>
</evidence>
<evidence type="ECO:0000256" key="2">
    <source>
        <dbReference type="ARBA" id="ARBA00022679"/>
    </source>
</evidence>
<evidence type="ECO:0000313" key="9">
    <source>
        <dbReference type="WBParaSite" id="Gr19_v10_g15932.t1"/>
    </source>
</evidence>
<dbReference type="WBParaSite" id="Gr19_v10_g15932.t1">
    <property type="protein sequence ID" value="Gr19_v10_g15932.t1"/>
    <property type="gene ID" value="Gr19_v10_g15932"/>
</dbReference>
<dbReference type="Pfam" id="PF00069">
    <property type="entry name" value="Pkinase"/>
    <property type="match status" value="1"/>
</dbReference>
<organism evidence="8 9">
    <name type="scientific">Globodera rostochiensis</name>
    <name type="common">Golden nematode worm</name>
    <name type="synonym">Heterodera rostochiensis</name>
    <dbReference type="NCBI Taxonomy" id="31243"/>
    <lineage>
        <taxon>Eukaryota</taxon>
        <taxon>Metazoa</taxon>
        <taxon>Ecdysozoa</taxon>
        <taxon>Nematoda</taxon>
        <taxon>Chromadorea</taxon>
        <taxon>Rhabditida</taxon>
        <taxon>Tylenchina</taxon>
        <taxon>Tylenchomorpha</taxon>
        <taxon>Tylenchoidea</taxon>
        <taxon>Heteroderidae</taxon>
        <taxon>Heteroderinae</taxon>
        <taxon>Globodera</taxon>
    </lineage>
</organism>
<evidence type="ECO:0000256" key="4">
    <source>
        <dbReference type="ARBA" id="ARBA00022777"/>
    </source>
</evidence>
<reference evidence="9" key="1">
    <citation type="submission" date="2022-11" db="UniProtKB">
        <authorList>
            <consortium name="WormBaseParasite"/>
        </authorList>
    </citation>
    <scope>IDENTIFICATION</scope>
</reference>
<feature type="compositionally biased region" description="Basic and acidic residues" evidence="6">
    <location>
        <begin position="371"/>
        <end position="389"/>
    </location>
</feature>
<dbReference type="PANTHER" id="PTHR24355">
    <property type="entry name" value="G PROTEIN-COUPLED RECEPTOR KINASE/RIBOSOMAL PROTEIN S6 KINASE"/>
    <property type="match status" value="1"/>
</dbReference>
<dbReference type="PROSITE" id="PS00108">
    <property type="entry name" value="PROTEIN_KINASE_ST"/>
    <property type="match status" value="1"/>
</dbReference>
<dbReference type="Gene3D" id="3.30.200.20">
    <property type="entry name" value="Phosphorylase Kinase, domain 1"/>
    <property type="match status" value="1"/>
</dbReference>
<dbReference type="InterPro" id="IPR008271">
    <property type="entry name" value="Ser/Thr_kinase_AS"/>
</dbReference>
<feature type="domain" description="Protein kinase" evidence="7">
    <location>
        <begin position="65"/>
        <end position="325"/>
    </location>
</feature>
<dbReference type="PANTHER" id="PTHR24355:SF30">
    <property type="entry name" value="SERINE_THREONINE-PROTEIN KINASE 32B ISOFORM X1"/>
    <property type="match status" value="1"/>
</dbReference>
<feature type="region of interest" description="Disordered" evidence="6">
    <location>
        <begin position="425"/>
        <end position="464"/>
    </location>
</feature>
<dbReference type="GO" id="GO:0009966">
    <property type="term" value="P:regulation of signal transduction"/>
    <property type="evidence" value="ECO:0007669"/>
    <property type="project" value="TreeGrafter"/>
</dbReference>
<evidence type="ECO:0000256" key="1">
    <source>
        <dbReference type="ARBA" id="ARBA00022527"/>
    </source>
</evidence>
<evidence type="ECO:0000259" key="7">
    <source>
        <dbReference type="PROSITE" id="PS50011"/>
    </source>
</evidence>
<keyword evidence="1" id="KW-0723">Serine/threonine-protein kinase</keyword>
<dbReference type="GO" id="GO:0004703">
    <property type="term" value="F:G protein-coupled receptor kinase activity"/>
    <property type="evidence" value="ECO:0007669"/>
    <property type="project" value="TreeGrafter"/>
</dbReference>
<dbReference type="PROSITE" id="PS50011">
    <property type="entry name" value="PROTEIN_KINASE_DOM"/>
    <property type="match status" value="1"/>
</dbReference>
<evidence type="ECO:0000313" key="8">
    <source>
        <dbReference type="Proteomes" id="UP000887572"/>
    </source>
</evidence>
<feature type="region of interest" description="Disordered" evidence="6">
    <location>
        <begin position="362"/>
        <end position="399"/>
    </location>
</feature>
<accession>A0A914HB99</accession>
<proteinExistence type="predicted"/>
<dbReference type="Gene3D" id="1.10.510.10">
    <property type="entry name" value="Transferase(Phosphotransferase) domain 1"/>
    <property type="match status" value="1"/>
</dbReference>
<dbReference type="GO" id="GO:0001664">
    <property type="term" value="F:G protein-coupled receptor binding"/>
    <property type="evidence" value="ECO:0007669"/>
    <property type="project" value="TreeGrafter"/>
</dbReference>
<keyword evidence="5" id="KW-0067">ATP-binding</keyword>
<keyword evidence="2" id="KW-0808">Transferase</keyword>
<keyword evidence="3" id="KW-0547">Nucleotide-binding</keyword>
<feature type="compositionally biased region" description="Basic and acidic residues" evidence="6">
    <location>
        <begin position="425"/>
        <end position="444"/>
    </location>
</feature>
<feature type="compositionally biased region" description="Polar residues" evidence="6">
    <location>
        <begin position="390"/>
        <end position="399"/>
    </location>
</feature>
<evidence type="ECO:0000256" key="6">
    <source>
        <dbReference type="SAM" id="MobiDB-lite"/>
    </source>
</evidence>
<dbReference type="GO" id="GO:0005524">
    <property type="term" value="F:ATP binding"/>
    <property type="evidence" value="ECO:0007669"/>
    <property type="project" value="UniProtKB-KW"/>
</dbReference>
<protein>
    <submittedName>
        <fullName evidence="9">Protein kinase domain-containing protein</fullName>
    </submittedName>
</protein>
<dbReference type="GO" id="GO:0007186">
    <property type="term" value="P:G protein-coupled receptor signaling pathway"/>
    <property type="evidence" value="ECO:0007669"/>
    <property type="project" value="TreeGrafter"/>
</dbReference>